<dbReference type="PROSITE" id="PS50930">
    <property type="entry name" value="HTH_LYTTR"/>
    <property type="match status" value="1"/>
</dbReference>
<dbReference type="Gene3D" id="2.40.50.1020">
    <property type="entry name" value="LytTr DNA-binding domain"/>
    <property type="match status" value="1"/>
</dbReference>
<dbReference type="Proteomes" id="UP000190541">
    <property type="component" value="Unassembled WGS sequence"/>
</dbReference>
<dbReference type="GO" id="GO:0003677">
    <property type="term" value="F:DNA binding"/>
    <property type="evidence" value="ECO:0007669"/>
    <property type="project" value="InterPro"/>
</dbReference>
<organism evidence="4 5">
    <name type="scientific">Parapedobacter luteus</name>
    <dbReference type="NCBI Taxonomy" id="623280"/>
    <lineage>
        <taxon>Bacteria</taxon>
        <taxon>Pseudomonadati</taxon>
        <taxon>Bacteroidota</taxon>
        <taxon>Sphingobacteriia</taxon>
        <taxon>Sphingobacteriales</taxon>
        <taxon>Sphingobacteriaceae</taxon>
        <taxon>Parapedobacter</taxon>
    </lineage>
</organism>
<dbReference type="RefSeq" id="WP_079716936.1">
    <property type="nucleotide sequence ID" value="NZ_FUYS01000004.1"/>
</dbReference>
<dbReference type="Gene3D" id="3.40.50.2300">
    <property type="match status" value="1"/>
</dbReference>
<dbReference type="InterPro" id="IPR001789">
    <property type="entry name" value="Sig_transdc_resp-reg_receiver"/>
</dbReference>
<feature type="modified residue" description="4-aspartylphosphate" evidence="1">
    <location>
        <position position="56"/>
    </location>
</feature>
<reference evidence="4 5" key="1">
    <citation type="submission" date="2017-02" db="EMBL/GenBank/DDBJ databases">
        <authorList>
            <person name="Peterson S.W."/>
        </authorList>
    </citation>
    <scope>NUCLEOTIDE SEQUENCE [LARGE SCALE GENOMIC DNA]</scope>
    <source>
        <strain evidence="4 5">DSM 22899</strain>
    </source>
</reference>
<dbReference type="PROSITE" id="PS50110">
    <property type="entry name" value="RESPONSE_REGULATORY"/>
    <property type="match status" value="1"/>
</dbReference>
<dbReference type="InterPro" id="IPR046947">
    <property type="entry name" value="LytR-like"/>
</dbReference>
<evidence type="ECO:0000313" key="4">
    <source>
        <dbReference type="EMBL" id="SKB59474.1"/>
    </source>
</evidence>
<keyword evidence="5" id="KW-1185">Reference proteome</keyword>
<dbReference type="OrthoDB" id="704144at2"/>
<feature type="domain" description="Response regulatory" evidence="2">
    <location>
        <begin position="5"/>
        <end position="116"/>
    </location>
</feature>
<protein>
    <submittedName>
        <fullName evidence="4">Two component transcriptional regulator, LytTR family</fullName>
    </submittedName>
</protein>
<dbReference type="SMART" id="SM00850">
    <property type="entry name" value="LytTR"/>
    <property type="match status" value="1"/>
</dbReference>
<dbReference type="Pfam" id="PF04397">
    <property type="entry name" value="LytTR"/>
    <property type="match status" value="1"/>
</dbReference>
<dbReference type="GO" id="GO:0000156">
    <property type="term" value="F:phosphorelay response regulator activity"/>
    <property type="evidence" value="ECO:0007669"/>
    <property type="project" value="InterPro"/>
</dbReference>
<dbReference type="SUPFAM" id="SSF52172">
    <property type="entry name" value="CheY-like"/>
    <property type="match status" value="1"/>
</dbReference>
<dbReference type="Pfam" id="PF00072">
    <property type="entry name" value="Response_reg"/>
    <property type="match status" value="1"/>
</dbReference>
<dbReference type="InterPro" id="IPR007492">
    <property type="entry name" value="LytTR_DNA-bd_dom"/>
</dbReference>
<evidence type="ECO:0000259" key="3">
    <source>
        <dbReference type="PROSITE" id="PS50930"/>
    </source>
</evidence>
<dbReference type="SMART" id="SM00448">
    <property type="entry name" value="REC"/>
    <property type="match status" value="1"/>
</dbReference>
<dbReference type="EMBL" id="FUYS01000004">
    <property type="protein sequence ID" value="SKB59474.1"/>
    <property type="molecule type" value="Genomic_DNA"/>
</dbReference>
<evidence type="ECO:0000259" key="2">
    <source>
        <dbReference type="PROSITE" id="PS50110"/>
    </source>
</evidence>
<accession>A0A1T5CJ78</accession>
<proteinExistence type="predicted"/>
<evidence type="ECO:0000256" key="1">
    <source>
        <dbReference type="PROSITE-ProRule" id="PRU00169"/>
    </source>
</evidence>
<sequence length="250" mass="27964">MERLKCMVIDDEDKAIALMRRYIQGRPDLLLVHATTDAEGIAALVKRYGVSLLFLDLEMPGISGMELLAQLGERVHVVVCTAYADRGSECIDAGAVDFLAKPFDRARFGRAVDRAKWKDALGMEQAQLDDGRLVLPGIGKGRFIQLLLDDIDYIEAEEHNVAIHTVEATFQGGITISELEKLLPPNKFLRIHKSYIVALDRMRRVEHDRLHGMRLQSNIGLPVGRTYKAALFHYLNRRMPGGPGDRSTDG</sequence>
<dbReference type="STRING" id="623280.SAMN05660226_02265"/>
<evidence type="ECO:0000313" key="5">
    <source>
        <dbReference type="Proteomes" id="UP000190541"/>
    </source>
</evidence>
<dbReference type="PANTHER" id="PTHR37299">
    <property type="entry name" value="TRANSCRIPTIONAL REGULATOR-RELATED"/>
    <property type="match status" value="1"/>
</dbReference>
<dbReference type="AlphaFoldDB" id="A0A1T5CJ78"/>
<keyword evidence="1" id="KW-0597">Phosphoprotein</keyword>
<feature type="domain" description="HTH LytTR-type" evidence="3">
    <location>
        <begin position="135"/>
        <end position="237"/>
    </location>
</feature>
<dbReference type="PANTHER" id="PTHR37299:SF1">
    <property type="entry name" value="STAGE 0 SPORULATION PROTEIN A HOMOLOG"/>
    <property type="match status" value="1"/>
</dbReference>
<name>A0A1T5CJ78_9SPHI</name>
<gene>
    <name evidence="4" type="ORF">SAMN05660226_02265</name>
</gene>
<dbReference type="InterPro" id="IPR011006">
    <property type="entry name" value="CheY-like_superfamily"/>
</dbReference>